<sequence length="671" mass="70220">MARFPALGRRPLAVLTAAALTVSGILVAGPAPAAPDHTTVVGAVPSALTPNIVDGTVFAIHDAGDKVIVGGSFTQVKNRNSDVTIARNYVLAFDKATGQVDTAFAPVVDNEVSDILAGPTAGTVYLAGKFNTVNGTNRRKLALLNLADGSVVTSFPNLAFNGLVNDVVKVGNRLLVGGIFTTAATKPRAGLASLDAVTGVVDDYLTTSLTEHHNYDGVSGASAGIGPEKLAVSPDGTQLVVIGNFKKADGVLHDQVVRLDLGASAATVSSWNTNRFEPRCSYKSFDSYVRDVSFSPDGSYFVIVSTGAPYAGTLCDAAARFETSSTGTSVQPTWVAYTGGDTFLSVGITEQAIYVGGHFRWLNNTSATNSAFAGAVARPSIAALDPLNGLPLSWNPGRHPRGYGVAKLLVTPEGIWLGSDQEYIGNFQYRRGRIAFFPLSGGAAPHSTATATLPGKVYLAGFSSGSVNAVQSRTYDGTSAIGAATAVDNTDGTAWSSAKSAFWVGGTLFYGMSGALWRRTFDGTTFGTPTKVDPYHDELWDTVVTGSGPEGQTYAGNTVSFYPEIASVTGMFYTKGRLYYTLSGQNGLYWRWFNPDSGTVGADKFTAATTGFSDSGGVFVSGDRIYLVSRLLGNLSSASWVNGAPSGSWTLRSSRLLSGIDWRAKAVFVGP</sequence>
<feature type="signal peptide" evidence="1">
    <location>
        <begin position="1"/>
        <end position="33"/>
    </location>
</feature>
<evidence type="ECO:0008006" key="4">
    <source>
        <dbReference type="Google" id="ProtNLM"/>
    </source>
</evidence>
<evidence type="ECO:0000256" key="1">
    <source>
        <dbReference type="SAM" id="SignalP"/>
    </source>
</evidence>
<dbReference type="AlphaFoldDB" id="A0A1C4UCS8"/>
<accession>A0A1C4UCS8</accession>
<dbReference type="SUPFAM" id="SSF50998">
    <property type="entry name" value="Quinoprotein alcohol dehydrogenase-like"/>
    <property type="match status" value="1"/>
</dbReference>
<keyword evidence="1" id="KW-0732">Signal</keyword>
<dbReference type="EMBL" id="FMCW01000003">
    <property type="protein sequence ID" value="SCE69493.1"/>
    <property type="molecule type" value="Genomic_DNA"/>
</dbReference>
<dbReference type="Pfam" id="PF17164">
    <property type="entry name" value="DUF5122"/>
    <property type="match status" value="1"/>
</dbReference>
<gene>
    <name evidence="2" type="ORF">GA0070558_10349</name>
</gene>
<dbReference type="InterPro" id="IPR015943">
    <property type="entry name" value="WD40/YVTN_repeat-like_dom_sf"/>
</dbReference>
<dbReference type="RefSeq" id="WP_091275751.1">
    <property type="nucleotide sequence ID" value="NZ_FMCW01000003.1"/>
</dbReference>
<dbReference type="InterPro" id="IPR013431">
    <property type="entry name" value="Delta_60_rpt"/>
</dbReference>
<proteinExistence type="predicted"/>
<evidence type="ECO:0000313" key="2">
    <source>
        <dbReference type="EMBL" id="SCE69493.1"/>
    </source>
</evidence>
<organism evidence="2 3">
    <name type="scientific">Micromonospora haikouensis</name>
    <dbReference type="NCBI Taxonomy" id="686309"/>
    <lineage>
        <taxon>Bacteria</taxon>
        <taxon>Bacillati</taxon>
        <taxon>Actinomycetota</taxon>
        <taxon>Actinomycetes</taxon>
        <taxon>Micromonosporales</taxon>
        <taxon>Micromonosporaceae</taxon>
        <taxon>Micromonospora</taxon>
    </lineage>
</organism>
<protein>
    <recommendedName>
        <fullName evidence="4">Delta-60 repeat domain-containing protein</fullName>
    </recommendedName>
</protein>
<name>A0A1C4UCS8_9ACTN</name>
<feature type="chain" id="PRO_5008704702" description="Delta-60 repeat domain-containing protein" evidence="1">
    <location>
        <begin position="34"/>
        <end position="671"/>
    </location>
</feature>
<dbReference type="Gene3D" id="2.130.10.10">
    <property type="entry name" value="YVTN repeat-like/Quinoprotein amine dehydrogenase"/>
    <property type="match status" value="1"/>
</dbReference>
<dbReference type="Proteomes" id="UP000199375">
    <property type="component" value="Unassembled WGS sequence"/>
</dbReference>
<dbReference type="InterPro" id="IPR011047">
    <property type="entry name" value="Quinoprotein_ADH-like_sf"/>
</dbReference>
<reference evidence="2 3" key="1">
    <citation type="submission" date="2016-06" db="EMBL/GenBank/DDBJ databases">
        <authorList>
            <person name="Kjaerup R.B."/>
            <person name="Dalgaard T.S."/>
            <person name="Juul-Madsen H.R."/>
        </authorList>
    </citation>
    <scope>NUCLEOTIDE SEQUENCE [LARGE SCALE GENOMIC DNA]</scope>
    <source>
        <strain evidence="2 3">DSM 45626</strain>
    </source>
</reference>
<evidence type="ECO:0000313" key="3">
    <source>
        <dbReference type="Proteomes" id="UP000199375"/>
    </source>
</evidence>